<organism evidence="1 2">
    <name type="scientific">Onchocerca volvulus</name>
    <dbReference type="NCBI Taxonomy" id="6282"/>
    <lineage>
        <taxon>Eukaryota</taxon>
        <taxon>Metazoa</taxon>
        <taxon>Ecdysozoa</taxon>
        <taxon>Nematoda</taxon>
        <taxon>Chromadorea</taxon>
        <taxon>Rhabditida</taxon>
        <taxon>Spirurina</taxon>
        <taxon>Spiruromorpha</taxon>
        <taxon>Filarioidea</taxon>
        <taxon>Onchocercidae</taxon>
        <taxon>Onchocerca</taxon>
    </lineage>
</organism>
<evidence type="ECO:0000313" key="2">
    <source>
        <dbReference type="Proteomes" id="UP000024404"/>
    </source>
</evidence>
<protein>
    <submittedName>
        <fullName evidence="1">Uncharacterized protein</fullName>
    </submittedName>
</protein>
<reference evidence="1" key="2">
    <citation type="submission" date="2022-06" db="UniProtKB">
        <authorList>
            <consortium name="EnsemblMetazoa"/>
        </authorList>
    </citation>
    <scope>IDENTIFICATION</scope>
</reference>
<reference evidence="2" key="1">
    <citation type="submission" date="2013-10" db="EMBL/GenBank/DDBJ databases">
        <title>Genome sequencing of Onchocerca volvulus.</title>
        <authorList>
            <person name="Cotton J."/>
            <person name="Tsai J."/>
            <person name="Stanley E."/>
            <person name="Tracey A."/>
            <person name="Holroyd N."/>
            <person name="Lustigman S."/>
            <person name="Berriman M."/>
        </authorList>
    </citation>
    <scope>NUCLEOTIDE SEQUENCE</scope>
</reference>
<dbReference type="EnsemblMetazoa" id="OVOC11665.1">
    <property type="protein sequence ID" value="OVOC11665.1"/>
    <property type="gene ID" value="WBGene00248474"/>
</dbReference>
<proteinExistence type="predicted"/>
<dbReference type="AlphaFoldDB" id="A0A8R1TKY2"/>
<accession>A0A8R1TKY2</accession>
<name>A0A8R1TKY2_ONCVO</name>
<evidence type="ECO:0000313" key="1">
    <source>
        <dbReference type="EnsemblMetazoa" id="OVOC11665.1"/>
    </source>
</evidence>
<dbReference type="Proteomes" id="UP000024404">
    <property type="component" value="Unassembled WGS sequence"/>
</dbReference>
<sequence length="63" mass="7304">MKRKGGRKKAEGKEWVVGFPQKRGEKKDLYKVPNLLSTNVILARRKAKLEKLYASLDNYIFHG</sequence>
<dbReference type="EMBL" id="CMVM020000002">
    <property type="status" value="NOT_ANNOTATED_CDS"/>
    <property type="molecule type" value="Genomic_DNA"/>
</dbReference>
<keyword evidence="2" id="KW-1185">Reference proteome</keyword>